<dbReference type="Gene3D" id="1.10.357.10">
    <property type="entry name" value="Tetracycline Repressor, domain 2"/>
    <property type="match status" value="1"/>
</dbReference>
<gene>
    <name evidence="4" type="ORF">H9622_07485</name>
</gene>
<evidence type="ECO:0000256" key="1">
    <source>
        <dbReference type="ARBA" id="ARBA00023125"/>
    </source>
</evidence>
<dbReference type="Pfam" id="PF00440">
    <property type="entry name" value="TetR_N"/>
    <property type="match status" value="1"/>
</dbReference>
<protein>
    <submittedName>
        <fullName evidence="4">TetR family transcriptional regulator</fullName>
    </submittedName>
</protein>
<evidence type="ECO:0000256" key="2">
    <source>
        <dbReference type="PROSITE-ProRule" id="PRU00335"/>
    </source>
</evidence>
<dbReference type="Proteomes" id="UP000602532">
    <property type="component" value="Unassembled WGS sequence"/>
</dbReference>
<dbReference type="InterPro" id="IPR050109">
    <property type="entry name" value="HTH-type_TetR-like_transc_reg"/>
</dbReference>
<reference evidence="4 5" key="1">
    <citation type="submission" date="2020-08" db="EMBL/GenBank/DDBJ databases">
        <title>A Genomic Blueprint of the Chicken Gut Microbiome.</title>
        <authorList>
            <person name="Gilroy R."/>
            <person name="Ravi A."/>
            <person name="Getino M."/>
            <person name="Pursley I."/>
            <person name="Horton D.L."/>
            <person name="Alikhan N.-F."/>
            <person name="Baker D."/>
            <person name="Gharbi K."/>
            <person name="Hall N."/>
            <person name="Watson M."/>
            <person name="Adriaenssens E.M."/>
            <person name="Foster-Nyarko E."/>
            <person name="Jarju S."/>
            <person name="Secka A."/>
            <person name="Antonio M."/>
            <person name="Oren A."/>
            <person name="Chaudhuri R."/>
            <person name="La Ragione R.M."/>
            <person name="Hildebrand F."/>
            <person name="Pallen M.J."/>
        </authorList>
    </citation>
    <scope>NUCLEOTIDE SEQUENCE [LARGE SCALE GENOMIC DNA]</scope>
    <source>
        <strain evidence="4 5">Sa1CUA4</strain>
    </source>
</reference>
<evidence type="ECO:0000259" key="3">
    <source>
        <dbReference type="PROSITE" id="PS50977"/>
    </source>
</evidence>
<organism evidence="4 5">
    <name type="scientific">Microbacterium gallinarum</name>
    <dbReference type="NCBI Taxonomy" id="2762209"/>
    <lineage>
        <taxon>Bacteria</taxon>
        <taxon>Bacillati</taxon>
        <taxon>Actinomycetota</taxon>
        <taxon>Actinomycetes</taxon>
        <taxon>Micrococcales</taxon>
        <taxon>Microbacteriaceae</taxon>
        <taxon>Microbacterium</taxon>
    </lineage>
</organism>
<dbReference type="SUPFAM" id="SSF46689">
    <property type="entry name" value="Homeodomain-like"/>
    <property type="match status" value="1"/>
</dbReference>
<dbReference type="PROSITE" id="PS50977">
    <property type="entry name" value="HTH_TETR_2"/>
    <property type="match status" value="1"/>
</dbReference>
<dbReference type="EMBL" id="JACSPM010000002">
    <property type="protein sequence ID" value="MBD8023431.1"/>
    <property type="molecule type" value="Genomic_DNA"/>
</dbReference>
<comment type="caution">
    <text evidence="4">The sequence shown here is derived from an EMBL/GenBank/DDBJ whole genome shotgun (WGS) entry which is preliminary data.</text>
</comment>
<feature type="DNA-binding region" description="H-T-H motif" evidence="2">
    <location>
        <begin position="28"/>
        <end position="47"/>
    </location>
</feature>
<dbReference type="RefSeq" id="WP_191765779.1">
    <property type="nucleotide sequence ID" value="NZ_JACSPM010000002.1"/>
</dbReference>
<dbReference type="InterPro" id="IPR041583">
    <property type="entry name" value="TetR_C_31"/>
</dbReference>
<evidence type="ECO:0000313" key="5">
    <source>
        <dbReference type="Proteomes" id="UP000602532"/>
    </source>
</evidence>
<keyword evidence="1 2" id="KW-0238">DNA-binding</keyword>
<sequence length="193" mass="20938">MARNDDRRRRLADAGIAVLAAEGMRGLTHRAVDARAGVPVGTASNYFRSRDDLVGALVDRIGERLAPDPALQEAWAERTPDRALFADYTRDIVRRLTDEREVTLALFTLRLEGARSPSIAAALGAWMRAGFAADVAFNRAAGLPGDEFEIALFHYAIEGLILDRLTVSIDPGRPTDDVVDALVAGLLGEPERS</sequence>
<dbReference type="Pfam" id="PF17940">
    <property type="entry name" value="TetR_C_31"/>
    <property type="match status" value="1"/>
</dbReference>
<accession>A0ABR8X278</accession>
<proteinExistence type="predicted"/>
<keyword evidence="5" id="KW-1185">Reference proteome</keyword>
<dbReference type="PANTHER" id="PTHR30055">
    <property type="entry name" value="HTH-TYPE TRANSCRIPTIONAL REGULATOR RUTR"/>
    <property type="match status" value="1"/>
</dbReference>
<feature type="domain" description="HTH tetR-type" evidence="3">
    <location>
        <begin position="5"/>
        <end position="65"/>
    </location>
</feature>
<dbReference type="InterPro" id="IPR009057">
    <property type="entry name" value="Homeodomain-like_sf"/>
</dbReference>
<evidence type="ECO:0000313" key="4">
    <source>
        <dbReference type="EMBL" id="MBD8023431.1"/>
    </source>
</evidence>
<dbReference type="PANTHER" id="PTHR30055:SF231">
    <property type="entry name" value="TRANSCRIPTIONAL REGULATORY PROTEIN (PROBABLY DEOR-FAMILY)-RELATED"/>
    <property type="match status" value="1"/>
</dbReference>
<dbReference type="InterPro" id="IPR001647">
    <property type="entry name" value="HTH_TetR"/>
</dbReference>
<name>A0ABR8X278_9MICO</name>